<keyword evidence="11" id="KW-1185">Reference proteome</keyword>
<evidence type="ECO:0000313" key="10">
    <source>
        <dbReference type="EMBL" id="CAK0807747.1"/>
    </source>
</evidence>
<keyword evidence="2" id="KW-0378">Hydrolase</keyword>
<evidence type="ECO:0000259" key="9">
    <source>
        <dbReference type="PROSITE" id="PS51195"/>
    </source>
</evidence>
<organism evidence="10 11">
    <name type="scientific">Prorocentrum cordatum</name>
    <dbReference type="NCBI Taxonomy" id="2364126"/>
    <lineage>
        <taxon>Eukaryota</taxon>
        <taxon>Sar</taxon>
        <taxon>Alveolata</taxon>
        <taxon>Dinophyceae</taxon>
        <taxon>Prorocentrales</taxon>
        <taxon>Prorocentraceae</taxon>
        <taxon>Prorocentrum</taxon>
    </lineage>
</organism>
<evidence type="ECO:0000256" key="7">
    <source>
        <dbReference type="SAM" id="MobiDB-lite"/>
    </source>
</evidence>
<accession>A0ABN9QRJ3</accession>
<evidence type="ECO:0000259" key="8">
    <source>
        <dbReference type="PROSITE" id="PS51192"/>
    </source>
</evidence>
<dbReference type="InterPro" id="IPR027417">
    <property type="entry name" value="P-loop_NTPase"/>
</dbReference>
<keyword evidence="4" id="KW-0067">ATP-binding</keyword>
<evidence type="ECO:0000256" key="6">
    <source>
        <dbReference type="SAM" id="Coils"/>
    </source>
</evidence>
<evidence type="ECO:0000256" key="2">
    <source>
        <dbReference type="ARBA" id="ARBA00022801"/>
    </source>
</evidence>
<name>A0ABN9QRJ3_9DINO</name>
<evidence type="ECO:0000256" key="5">
    <source>
        <dbReference type="PROSITE-ProRule" id="PRU00552"/>
    </source>
</evidence>
<keyword evidence="1" id="KW-0547">Nucleotide-binding</keyword>
<feature type="domain" description="Helicase ATP-binding" evidence="8">
    <location>
        <begin position="1130"/>
        <end position="1326"/>
    </location>
</feature>
<dbReference type="InterPro" id="IPR014001">
    <property type="entry name" value="Helicase_ATP-bd"/>
</dbReference>
<dbReference type="SMART" id="SM00487">
    <property type="entry name" value="DEXDc"/>
    <property type="match status" value="1"/>
</dbReference>
<dbReference type="InterPro" id="IPR014014">
    <property type="entry name" value="RNA_helicase_DEAD_Q_motif"/>
</dbReference>
<evidence type="ECO:0000256" key="1">
    <source>
        <dbReference type="ARBA" id="ARBA00022741"/>
    </source>
</evidence>
<reference evidence="10" key="1">
    <citation type="submission" date="2023-10" db="EMBL/GenBank/DDBJ databases">
        <authorList>
            <person name="Chen Y."/>
            <person name="Shah S."/>
            <person name="Dougan E. K."/>
            <person name="Thang M."/>
            <person name="Chan C."/>
        </authorList>
    </citation>
    <scope>NUCLEOTIDE SEQUENCE [LARGE SCALE GENOMIC DNA]</scope>
</reference>
<feature type="region of interest" description="Disordered" evidence="7">
    <location>
        <begin position="1011"/>
        <end position="1030"/>
    </location>
</feature>
<feature type="domain" description="DEAD-box RNA helicase Q" evidence="9">
    <location>
        <begin position="1099"/>
        <end position="1127"/>
    </location>
</feature>
<evidence type="ECO:0000313" key="11">
    <source>
        <dbReference type="Proteomes" id="UP001189429"/>
    </source>
</evidence>
<dbReference type="PANTHER" id="PTHR47958">
    <property type="entry name" value="ATP-DEPENDENT RNA HELICASE DBP3"/>
    <property type="match status" value="1"/>
</dbReference>
<dbReference type="PROSITE" id="PS51192">
    <property type="entry name" value="HELICASE_ATP_BIND_1"/>
    <property type="match status" value="1"/>
</dbReference>
<evidence type="ECO:0000256" key="4">
    <source>
        <dbReference type="ARBA" id="ARBA00022840"/>
    </source>
</evidence>
<dbReference type="EMBL" id="CAUYUJ010004002">
    <property type="protein sequence ID" value="CAK0807747.1"/>
    <property type="molecule type" value="Genomic_DNA"/>
</dbReference>
<protein>
    <recommendedName>
        <fullName evidence="12">RNA helicase</fullName>
    </recommendedName>
</protein>
<feature type="region of interest" description="Disordered" evidence="7">
    <location>
        <begin position="940"/>
        <end position="984"/>
    </location>
</feature>
<feature type="compositionally biased region" description="Gly residues" evidence="7">
    <location>
        <begin position="940"/>
        <end position="980"/>
    </location>
</feature>
<proteinExistence type="predicted"/>
<evidence type="ECO:0008006" key="12">
    <source>
        <dbReference type="Google" id="ProtNLM"/>
    </source>
</evidence>
<dbReference type="PROSITE" id="PS51195">
    <property type="entry name" value="Q_MOTIF"/>
    <property type="match status" value="1"/>
</dbReference>
<dbReference type="Proteomes" id="UP001189429">
    <property type="component" value="Unassembled WGS sequence"/>
</dbReference>
<sequence>MREGIAALRDQRKQLDEQLLVAEAELQTQEGEVAALGSQMQELSARCGCAPAKAELGEKVPGMLIDPAPSAGTGSGPAAPVTPISVLGTPEPQTQQQFAESIAKASEEQLRAHLGLLLGDACPADLPGLRDAAKRVLSVQEHQTMKEDLPSLQSHAKDLGYHGIFEGANKTDSEGKSGGVAILAQGHIVVKAPPLLPSPALEAGRVAAADVAGGVSGGLVAIAVYLVSGVGLSPENEAVVESSAAKVRKPVVFQVLANDMDSWCRDVREPVPFPKIPPIGCARFPLEWDELEKAIYDAEDEAAIRAAWHIRMANIELELQGVYDMCEGPEAVATSGRAGPVETRFISKAVDEILSWEDMERVVNFQADSLPLAHFLVETVLCYAKIGSSDFVHALLPDWVEIADSGKELSPHQLAGRELDTWAKFRSDQALAAMGSFFMRYEALLLWPTNRVHAEMVATLSNEHSGAVMIDMWKCFGTALVAELISEVRKLWKSGPFSASAHGASDLKNLRHTAAIFAVISSGRISHAVYLSTHDVRFHGPIYEATVAICHMYSRSLLDQRVELGRLECAWRALQAKWATGAQASFRLRSQGSGRKCEPPEAQKRAADLMAERVADAAAEHAGDMVAEHRGGVGELGDAHNRIDFAPETTRRDRIKQALAEMYHAKAIRDDAYQNSLLGYYLRLRAVAIVGGDVPDPDGYVFPAPEISSIAGVAEEEINQLPGTVYQRALPAPSLQCLGNALTAHQLAIGHAVILEPSTHHLVTVCEGPTGSGEARMSTALAAAWGQDAPNGRRVVACAGSSAAADQTAVVLAQACNDGRLSDFAEYLDGMPRDSCLTLSTREDADAVLREIDGARTHNMTLGDVHHVFLAHHPAQDAPLAAQGGYANIREAAICIDIVRELTTAEGRGFAQPEPGWTAQLAASVAGGFTLALTRRRAYGGRGGRGGYGDDSSEGGGYGGRRSSDEGGGSYGSRGGGGYGSRDSYGSRGGGGGYGGGGRGGGGYGGGGGGGYGGGGRSQQQMTEAKQARETDQFWRYQRQVIQRGVRGRDDMFWASEERQIFKSEAHVTAGINFDKYDDIPVETIGGTGKEQPISSFQEACEKYSLPKELRASIEKCGYNVPTPVQKYSIPAVCSGTDVMVTAQTGSGKTAAFLIPIITTALNNDPVPPAEGPVKPTSVVLAPTRELCQQIAVEARRLTFRTRARVVAIYGGAPAPPQLQLLAEGAEIVICTPGRLSDFLNRGVISVEGVKFLALDEARSEPNDGTVSILHQNAAPTSSVTEVQDVHQQLVARSGQVARVQLAESATDAPPAGPGCWHWPAATDPVAAPGRVPLFLRSAEETIQVGMDLVGLRVAIDIMDILGNGRRRRGARQPASAGN</sequence>
<dbReference type="Gene3D" id="3.40.50.300">
    <property type="entry name" value="P-loop containing nucleotide triphosphate hydrolases"/>
    <property type="match status" value="1"/>
</dbReference>
<dbReference type="InterPro" id="IPR011545">
    <property type="entry name" value="DEAD/DEAH_box_helicase_dom"/>
</dbReference>
<keyword evidence="6" id="KW-0175">Coiled coil</keyword>
<dbReference type="SUPFAM" id="SSF52540">
    <property type="entry name" value="P-loop containing nucleoside triphosphate hydrolases"/>
    <property type="match status" value="1"/>
</dbReference>
<evidence type="ECO:0000256" key="3">
    <source>
        <dbReference type="ARBA" id="ARBA00022806"/>
    </source>
</evidence>
<feature type="region of interest" description="Disordered" evidence="7">
    <location>
        <begin position="69"/>
        <end position="89"/>
    </location>
</feature>
<dbReference type="Pfam" id="PF00270">
    <property type="entry name" value="DEAD"/>
    <property type="match status" value="1"/>
</dbReference>
<feature type="compositionally biased region" description="Low complexity" evidence="7">
    <location>
        <begin position="69"/>
        <end position="83"/>
    </location>
</feature>
<feature type="short sequence motif" description="Q motif" evidence="5">
    <location>
        <begin position="1099"/>
        <end position="1127"/>
    </location>
</feature>
<comment type="caution">
    <text evidence="10">The sequence shown here is derived from an EMBL/GenBank/DDBJ whole genome shotgun (WGS) entry which is preliminary data.</text>
</comment>
<keyword evidence="3" id="KW-0347">Helicase</keyword>
<feature type="coiled-coil region" evidence="6">
    <location>
        <begin position="5"/>
        <end position="46"/>
    </location>
</feature>
<gene>
    <name evidence="10" type="ORF">PCOR1329_LOCUS13530</name>
</gene>